<geneLocation type="chloroplast" evidence="9"/>
<evidence type="ECO:0000313" key="9">
    <source>
        <dbReference type="EMBL" id="ARW68584.1"/>
    </source>
</evidence>
<dbReference type="InterPro" id="IPR000244">
    <property type="entry name" value="Ribosomal_bL9"/>
</dbReference>
<dbReference type="AlphaFoldDB" id="A0A1Z1MSA1"/>
<reference evidence="9" key="1">
    <citation type="journal article" date="2017" name="J. Phycol.">
        <title>Analysis of chloroplast genomes and a supermatrix inform reclassification of the Rhodomelaceae (Rhodophyta).</title>
        <authorList>
            <person name="Diaz-Tapia P."/>
            <person name="Maggs C.A."/>
            <person name="West J.A."/>
            <person name="Verbruggen H."/>
        </authorList>
    </citation>
    <scope>NUCLEOTIDE SEQUENCE</scope>
    <source>
        <strain evidence="9">PD1676</strain>
    </source>
</reference>
<feature type="domain" description="Large ribosomal subunit protein bL9 C-terminal" evidence="8">
    <location>
        <begin position="75"/>
        <end position="138"/>
    </location>
</feature>
<dbReference type="RefSeq" id="YP_009399187.1">
    <property type="nucleotide sequence ID" value="NC_035295.1"/>
</dbReference>
<evidence type="ECO:0000256" key="6">
    <source>
        <dbReference type="ARBA" id="ARBA00035427"/>
    </source>
</evidence>
<keyword evidence="9" id="KW-0934">Plastid</keyword>
<evidence type="ECO:0000256" key="2">
    <source>
        <dbReference type="ARBA" id="ARBA00022730"/>
    </source>
</evidence>
<protein>
    <recommendedName>
        <fullName evidence="6">50S ribosomal protein L9, chloroplastic</fullName>
    </recommendedName>
</protein>
<dbReference type="InterPro" id="IPR020070">
    <property type="entry name" value="Ribosomal_bL9_N"/>
</dbReference>
<dbReference type="GO" id="GO:0019843">
    <property type="term" value="F:rRNA binding"/>
    <property type="evidence" value="ECO:0007669"/>
    <property type="project" value="UniProtKB-KW"/>
</dbReference>
<dbReference type="SUPFAM" id="SSF55658">
    <property type="entry name" value="L9 N-domain-like"/>
    <property type="match status" value="1"/>
</dbReference>
<dbReference type="Pfam" id="PF01281">
    <property type="entry name" value="Ribosomal_L9_N"/>
    <property type="match status" value="1"/>
</dbReference>
<dbReference type="Gene3D" id="3.40.5.10">
    <property type="entry name" value="Ribosomal protein L9, N-terminal domain"/>
    <property type="match status" value="1"/>
</dbReference>
<proteinExistence type="inferred from homology"/>
<dbReference type="GO" id="GO:0006412">
    <property type="term" value="P:translation"/>
    <property type="evidence" value="ECO:0007669"/>
    <property type="project" value="InterPro"/>
</dbReference>
<keyword evidence="2" id="KW-0699">rRNA-binding</keyword>
<name>A0A1Z1MSA1_9FLOR</name>
<evidence type="ECO:0000259" key="8">
    <source>
        <dbReference type="Pfam" id="PF03948"/>
    </source>
</evidence>
<dbReference type="PANTHER" id="PTHR21368">
    <property type="entry name" value="50S RIBOSOMAL PROTEIN L9"/>
    <property type="match status" value="1"/>
</dbReference>
<dbReference type="Gene3D" id="3.10.430.100">
    <property type="entry name" value="Ribosomal protein L9, C-terminal domain"/>
    <property type="match status" value="1"/>
</dbReference>
<evidence type="ECO:0000256" key="1">
    <source>
        <dbReference type="ARBA" id="ARBA00010605"/>
    </source>
</evidence>
<sequence length="154" mass="18041">MNKKIKLILKKDYNNLGKKNHIIQVNRGYGLNYLLPNGICEIITKKQVKHLNMLQKIQDKKIEKNKSFSLLSLKKLKLIKKIFINKKVGENYNLFGKINDKDIIKKVNFYSNSKIEKRQININDSKKAGILSAEIKLPYCENINFNIYIYPVNI</sequence>
<dbReference type="InterPro" id="IPR020594">
    <property type="entry name" value="Ribosomal_bL9_bac/chp"/>
</dbReference>
<keyword evidence="3" id="KW-0694">RNA-binding</keyword>
<dbReference type="NCBIfam" id="TIGR00158">
    <property type="entry name" value="L9"/>
    <property type="match status" value="1"/>
</dbReference>
<accession>A0A1Z1MSA1</accession>
<dbReference type="GO" id="GO:0005840">
    <property type="term" value="C:ribosome"/>
    <property type="evidence" value="ECO:0007669"/>
    <property type="project" value="UniProtKB-KW"/>
</dbReference>
<dbReference type="InterPro" id="IPR036791">
    <property type="entry name" value="Ribosomal_bL9_C_sf"/>
</dbReference>
<keyword evidence="5" id="KW-0687">Ribonucleoprotein</keyword>
<evidence type="ECO:0000256" key="3">
    <source>
        <dbReference type="ARBA" id="ARBA00022884"/>
    </source>
</evidence>
<dbReference type="GO" id="GO:0003735">
    <property type="term" value="F:structural constituent of ribosome"/>
    <property type="evidence" value="ECO:0007669"/>
    <property type="project" value="InterPro"/>
</dbReference>
<evidence type="ECO:0000256" key="5">
    <source>
        <dbReference type="ARBA" id="ARBA00023274"/>
    </source>
</evidence>
<dbReference type="GO" id="GO:1990904">
    <property type="term" value="C:ribonucleoprotein complex"/>
    <property type="evidence" value="ECO:0007669"/>
    <property type="project" value="UniProtKB-KW"/>
</dbReference>
<feature type="domain" description="Ribosomal protein L9" evidence="7">
    <location>
        <begin position="5"/>
        <end position="51"/>
    </location>
</feature>
<dbReference type="GeneID" id="33361836"/>
<dbReference type="InterPro" id="IPR020069">
    <property type="entry name" value="Ribosomal_bL9_C"/>
</dbReference>
<evidence type="ECO:0000256" key="4">
    <source>
        <dbReference type="ARBA" id="ARBA00022980"/>
    </source>
</evidence>
<evidence type="ECO:0000259" key="7">
    <source>
        <dbReference type="Pfam" id="PF01281"/>
    </source>
</evidence>
<dbReference type="SUPFAM" id="SSF55653">
    <property type="entry name" value="Ribosomal protein L9 C-domain"/>
    <property type="match status" value="1"/>
</dbReference>
<dbReference type="InterPro" id="IPR009027">
    <property type="entry name" value="Ribosomal_bL9/RNase_H1_N"/>
</dbReference>
<keyword evidence="9" id="KW-0150">Chloroplast</keyword>
<organism evidence="9">
    <name type="scientific">Taenioma perpusillum</name>
    <dbReference type="NCBI Taxonomy" id="210852"/>
    <lineage>
        <taxon>Eukaryota</taxon>
        <taxon>Rhodophyta</taxon>
        <taxon>Florideophyceae</taxon>
        <taxon>Rhodymeniophycidae</taxon>
        <taxon>Ceramiales</taxon>
        <taxon>Delesseriaceae</taxon>
        <taxon>Taenioma</taxon>
    </lineage>
</organism>
<dbReference type="Pfam" id="PF03948">
    <property type="entry name" value="Ribosomal_L9_C"/>
    <property type="match status" value="1"/>
</dbReference>
<keyword evidence="4 9" id="KW-0689">Ribosomal protein</keyword>
<dbReference type="InterPro" id="IPR036935">
    <property type="entry name" value="Ribosomal_bL9_N_sf"/>
</dbReference>
<comment type="similarity">
    <text evidence="1">Belongs to the bacterial ribosomal protein bL9 family.</text>
</comment>
<dbReference type="EMBL" id="MF101452">
    <property type="protein sequence ID" value="ARW68584.1"/>
    <property type="molecule type" value="Genomic_DNA"/>
</dbReference>
<gene>
    <name evidence="9" type="primary">rpl9</name>
</gene>